<organism evidence="2 3">
    <name type="scientific">Brenthis ino</name>
    <name type="common">lesser marbled fritillary</name>
    <dbReference type="NCBI Taxonomy" id="405034"/>
    <lineage>
        <taxon>Eukaryota</taxon>
        <taxon>Metazoa</taxon>
        <taxon>Ecdysozoa</taxon>
        <taxon>Arthropoda</taxon>
        <taxon>Hexapoda</taxon>
        <taxon>Insecta</taxon>
        <taxon>Pterygota</taxon>
        <taxon>Neoptera</taxon>
        <taxon>Endopterygota</taxon>
        <taxon>Lepidoptera</taxon>
        <taxon>Glossata</taxon>
        <taxon>Ditrysia</taxon>
        <taxon>Papilionoidea</taxon>
        <taxon>Nymphalidae</taxon>
        <taxon>Heliconiinae</taxon>
        <taxon>Argynnini</taxon>
        <taxon>Brenthis</taxon>
    </lineage>
</organism>
<accession>A0A8J9YFX7</accession>
<dbReference type="Proteomes" id="UP000838878">
    <property type="component" value="Chromosome 5"/>
</dbReference>
<feature type="non-terminal residue" evidence="2">
    <location>
        <position position="435"/>
    </location>
</feature>
<keyword evidence="3" id="KW-1185">Reference proteome</keyword>
<evidence type="ECO:0000313" key="3">
    <source>
        <dbReference type="Proteomes" id="UP000838878"/>
    </source>
</evidence>
<name>A0A8J9YFX7_9NEOP</name>
<feature type="coiled-coil region" evidence="1">
    <location>
        <begin position="88"/>
        <end position="115"/>
    </location>
</feature>
<dbReference type="EMBL" id="OV170225">
    <property type="protein sequence ID" value="CAH0725145.1"/>
    <property type="molecule type" value="Genomic_DNA"/>
</dbReference>
<dbReference type="AlphaFoldDB" id="A0A8J9YFX7"/>
<proteinExistence type="predicted"/>
<evidence type="ECO:0000313" key="2">
    <source>
        <dbReference type="EMBL" id="CAH0725145.1"/>
    </source>
</evidence>
<reference evidence="2" key="1">
    <citation type="submission" date="2021-12" db="EMBL/GenBank/DDBJ databases">
        <authorList>
            <person name="Martin H S."/>
        </authorList>
    </citation>
    <scope>NUCLEOTIDE SEQUENCE</scope>
</reference>
<protein>
    <submittedName>
        <fullName evidence="2">Uncharacterized protein</fullName>
    </submittedName>
</protein>
<evidence type="ECO:0000256" key="1">
    <source>
        <dbReference type="SAM" id="Coils"/>
    </source>
</evidence>
<sequence length="435" mass="50069">MTTRRAFARQEESKLQLALQELKVSKDLCAQLHSEREENEKELLTVLKSNDKLKASLTRLHIDYSDLSEERDRLKSIVVSFDECAVEYEQALKRITTLECELRDAQKYISELEESAHQATALHTHSLFEELVENAPELVDVTIENPVTIDLTNDTLPAQRLDNCSNNKLKKYIKVNKLIKKTKKILSKNKCISKIYKNNSSLLSKFNVCKLELENISQRYESDTQLLELHIAQLQTSLRSITAKYESSEKMLNEYQLEMDELLKLSKYNSERFDSLTNNCICECKQLSSPPPVNTPPFQGILCDRTDLSTVDSSLQHGNTYMYSDEIGRNMGTYLYSQFDTKVSNSCLPNCCLSEIISQIHKDSKNFNIQRLLIKLFEKLRKLYGSSESILEARSFVAFSGQTDLYWMELKNSCQEISTDFFTFSSIFTCGNIRS</sequence>
<feature type="coiled-coil region" evidence="1">
    <location>
        <begin position="238"/>
        <end position="265"/>
    </location>
</feature>
<dbReference type="OrthoDB" id="7474798at2759"/>
<keyword evidence="1" id="KW-0175">Coiled coil</keyword>
<gene>
    <name evidence="2" type="ORF">BINO364_LOCUS10759</name>
</gene>